<accession>A0AAV2H2P9</accession>
<protein>
    <submittedName>
        <fullName evidence="4">Uncharacterized protein</fullName>
    </submittedName>
</protein>
<keyword evidence="2" id="KW-0812">Transmembrane</keyword>
<dbReference type="AlphaFoldDB" id="A0AAV2H2P9"/>
<dbReference type="EMBL" id="CAXITT010000018">
    <property type="protein sequence ID" value="CAL1527446.1"/>
    <property type="molecule type" value="Genomic_DNA"/>
</dbReference>
<feature type="region of interest" description="Disordered" evidence="1">
    <location>
        <begin position="204"/>
        <end position="271"/>
    </location>
</feature>
<keyword evidence="2" id="KW-0472">Membrane</keyword>
<reference evidence="4 5" key="1">
    <citation type="submission" date="2024-04" db="EMBL/GenBank/DDBJ databases">
        <authorList>
            <consortium name="Genoscope - CEA"/>
            <person name="William W."/>
        </authorList>
    </citation>
    <scope>NUCLEOTIDE SEQUENCE [LARGE SCALE GENOMIC DNA]</scope>
</reference>
<sequence>MDNFHFHQLPCRGRWMLVTGLFLLAAQPGFTDAMTLDNLKDTQCPQHNTTKCLDGSCCVDGKQYCSDRSGTCEDSFPRGYNDSAKLAKCCQDIIIDNSATQELEKACYYLFGRLSIRDHCIVPRPVSCDCSTVWILFGLALLFIVLSFAFVFGVWLHIKFRQRRTSGQSDEEKNVKGSTPVSHDKDKSQNMNLNIEAQSLLQHGEQRHVTPAPTSPQQESPFEGIHDQQPALPSGRAFGSTTINGFSPTNDSGAFVVAPSGSQRPKLLPLA</sequence>
<evidence type="ECO:0000313" key="4">
    <source>
        <dbReference type="EMBL" id="CAL1527446.1"/>
    </source>
</evidence>
<proteinExistence type="predicted"/>
<dbReference type="Proteomes" id="UP001497497">
    <property type="component" value="Unassembled WGS sequence"/>
</dbReference>
<comment type="caution">
    <text evidence="4">The sequence shown here is derived from an EMBL/GenBank/DDBJ whole genome shotgun (WGS) entry which is preliminary data.</text>
</comment>
<evidence type="ECO:0000256" key="2">
    <source>
        <dbReference type="SAM" id="Phobius"/>
    </source>
</evidence>
<feature type="signal peptide" evidence="3">
    <location>
        <begin position="1"/>
        <end position="33"/>
    </location>
</feature>
<keyword evidence="2" id="KW-1133">Transmembrane helix</keyword>
<keyword evidence="3" id="KW-0732">Signal</keyword>
<feature type="transmembrane region" description="Helical" evidence="2">
    <location>
        <begin position="133"/>
        <end position="156"/>
    </location>
</feature>
<gene>
    <name evidence="4" type="ORF">GSLYS_00001623001</name>
</gene>
<feature type="region of interest" description="Disordered" evidence="1">
    <location>
        <begin position="166"/>
        <end position="189"/>
    </location>
</feature>
<keyword evidence="5" id="KW-1185">Reference proteome</keyword>
<name>A0AAV2H2P9_LYMST</name>
<feature type="chain" id="PRO_5043909514" evidence="3">
    <location>
        <begin position="34"/>
        <end position="271"/>
    </location>
</feature>
<evidence type="ECO:0000256" key="3">
    <source>
        <dbReference type="SAM" id="SignalP"/>
    </source>
</evidence>
<feature type="compositionally biased region" description="Polar residues" evidence="1">
    <location>
        <begin position="239"/>
        <end position="252"/>
    </location>
</feature>
<organism evidence="4 5">
    <name type="scientific">Lymnaea stagnalis</name>
    <name type="common">Great pond snail</name>
    <name type="synonym">Helix stagnalis</name>
    <dbReference type="NCBI Taxonomy" id="6523"/>
    <lineage>
        <taxon>Eukaryota</taxon>
        <taxon>Metazoa</taxon>
        <taxon>Spiralia</taxon>
        <taxon>Lophotrochozoa</taxon>
        <taxon>Mollusca</taxon>
        <taxon>Gastropoda</taxon>
        <taxon>Heterobranchia</taxon>
        <taxon>Euthyneura</taxon>
        <taxon>Panpulmonata</taxon>
        <taxon>Hygrophila</taxon>
        <taxon>Lymnaeoidea</taxon>
        <taxon>Lymnaeidae</taxon>
        <taxon>Lymnaea</taxon>
    </lineage>
</organism>
<evidence type="ECO:0000313" key="5">
    <source>
        <dbReference type="Proteomes" id="UP001497497"/>
    </source>
</evidence>
<evidence type="ECO:0000256" key="1">
    <source>
        <dbReference type="SAM" id="MobiDB-lite"/>
    </source>
</evidence>